<accession>A0AAD4LBE3</accession>
<reference evidence="1" key="1">
    <citation type="submission" date="2022-01" db="EMBL/GenBank/DDBJ databases">
        <title>Comparative genomics reveals a dynamic genome evolution in the ectomycorrhizal milk-cap (Lactarius) mushrooms.</title>
        <authorList>
            <consortium name="DOE Joint Genome Institute"/>
            <person name="Lebreton A."/>
            <person name="Tang N."/>
            <person name="Kuo A."/>
            <person name="LaButti K."/>
            <person name="Drula E."/>
            <person name="Barry K."/>
            <person name="Clum A."/>
            <person name="Lipzen A."/>
            <person name="Mousain D."/>
            <person name="Ng V."/>
            <person name="Wang R."/>
            <person name="Wang X."/>
            <person name="Dai Y."/>
            <person name="Henrissat B."/>
            <person name="Grigoriev I.V."/>
            <person name="Guerin-Laguette A."/>
            <person name="Yu F."/>
            <person name="Martin F.M."/>
        </authorList>
    </citation>
    <scope>NUCLEOTIDE SEQUENCE</scope>
    <source>
        <strain evidence="1">QP</strain>
    </source>
</reference>
<dbReference type="EMBL" id="JAKELL010000046">
    <property type="protein sequence ID" value="KAH8987642.1"/>
    <property type="molecule type" value="Genomic_DNA"/>
</dbReference>
<sequence>MMPSAIPPSLSPPATNAAVAIVPSPAVSPAIVGRNLYEQSMAFRSPSVDFEIEHVSSPRTQPRPLMRRGVSDYANESLLQTSIATVIAAKARSFAISGRIPVDPATLTLFFRTKSGITHSLDFPIDVDYDTPPALDVLIAACRPHPQIGDDADGESLFYPTNLPLTTSLELANHPILEAVRNTLFPTLPGGHYLHAVRDKLEIVPTGASMGEQAPAGDTRVATVIITLPVRFRGGALIVNAPEGGEERFQGRGWKNGHMEWVAYLSDCTAEVEAVQKGCRISVSYALHLKTFGPSGVAPDPLIVPSDYFLDNLAPIFNMTRGRTIAFYLTGDYGVNPADVLAESLVPYLKGGDSILYHAVKLYKLSPELRWTAGGYIWPVDRTVECGPEAPDGSSFNSSGRRPLSGGYGVGPYVDEDDHIINLQHRVEQSGAIPLAEADIVLLADKDMSGSMSGSISKERVPLVSKGLLDKLVVNILLVVYVA</sequence>
<name>A0AAD4LBE3_9AGAM</name>
<organism evidence="1 2">
    <name type="scientific">Lactarius akahatsu</name>
    <dbReference type="NCBI Taxonomy" id="416441"/>
    <lineage>
        <taxon>Eukaryota</taxon>
        <taxon>Fungi</taxon>
        <taxon>Dikarya</taxon>
        <taxon>Basidiomycota</taxon>
        <taxon>Agaricomycotina</taxon>
        <taxon>Agaricomycetes</taxon>
        <taxon>Russulales</taxon>
        <taxon>Russulaceae</taxon>
        <taxon>Lactarius</taxon>
    </lineage>
</organism>
<dbReference type="Proteomes" id="UP001201163">
    <property type="component" value="Unassembled WGS sequence"/>
</dbReference>
<comment type="caution">
    <text evidence="1">The sequence shown here is derived from an EMBL/GenBank/DDBJ whole genome shotgun (WGS) entry which is preliminary data.</text>
</comment>
<protein>
    <submittedName>
        <fullName evidence="1">Uncharacterized protein</fullName>
    </submittedName>
</protein>
<gene>
    <name evidence="1" type="ORF">EDB92DRAFT_1801254</name>
</gene>
<evidence type="ECO:0000313" key="1">
    <source>
        <dbReference type="EMBL" id="KAH8987642.1"/>
    </source>
</evidence>
<keyword evidence="2" id="KW-1185">Reference proteome</keyword>
<dbReference type="AlphaFoldDB" id="A0AAD4LBE3"/>
<evidence type="ECO:0000313" key="2">
    <source>
        <dbReference type="Proteomes" id="UP001201163"/>
    </source>
</evidence>
<proteinExistence type="predicted"/>